<feature type="domain" description="Peptidase S8/S53" evidence="5">
    <location>
        <begin position="266"/>
        <end position="521"/>
    </location>
</feature>
<keyword evidence="3" id="KW-0378">Hydrolase</keyword>
<evidence type="ECO:0000259" key="5">
    <source>
        <dbReference type="Pfam" id="PF00082"/>
    </source>
</evidence>
<dbReference type="AlphaFoldDB" id="A0A858U4P9"/>
<evidence type="ECO:0000256" key="1">
    <source>
        <dbReference type="ARBA" id="ARBA00011073"/>
    </source>
</evidence>
<organism evidence="6 7">
    <name type="scientific">Mycoplasma phocoeninasale</name>
    <dbReference type="NCBI Taxonomy" id="2726117"/>
    <lineage>
        <taxon>Bacteria</taxon>
        <taxon>Bacillati</taxon>
        <taxon>Mycoplasmatota</taxon>
        <taxon>Mollicutes</taxon>
        <taxon>Mycoplasmataceae</taxon>
        <taxon>Mycoplasma</taxon>
    </lineage>
</organism>
<sequence>MNNLLELKGKKFEQQKRIAGGSISMNGNFIVTVEHIKKLEQQLKEIKDYWKDKFEIINGVLISVYYNKIAAKSNRIKGIFKGKDSNRAIVGSKFNAEKNKHIITYFLEMKDLERSIDMLSKGREIVDKEFNGGIDIFALKNINTKFQDHWQMKKSVFQSLIADVSYIDLFNVDKATPNFDNKLITIYDVKQDVATILQKLGIYVLNIDSFDNLTINLNEDAIKELYEKAPYLVNMGVENLSKLDYEDFAISSSDNPSLIIVSPTNEPTIGVIDTLFDKNSYFSEWVDYEEMVSPEITKAPGYYEHGTAVSSIIVDGPALNPNLDDGCGRFKVKHFGIYAAKNLSMIDFLKKLKIIIARYSNKIRVWNISLGSRSEINDNYVSLAAYELDKIQSEYNVIFVISGTNKPKDINGNLKIGSPADSINSIVVNSVRIKDKNPASYSRRGPVLSYFLKPDVSYYGGDYNFGEEITVYSSTARGLVQISGTSFAAPWVARKLSYLIDVLGQSREVAKALIIDSARKWSVNIPSAESALLGHGIVPIHINDILYTKDDEIKFVVSDVSREWNTYNYEFPVPLVNQTYPYIAKVIMCYFPKCNRNQGVDYTNTEFDLHFGRVKKIGDGKYKIEDIKNNKQNQDNDPHKIYTFEETARKEYRKWDNVKFIAKDINKKNQALKWNETMSKNWGLEIKTSNRLDAIDGLDVKFGAVITLKALDGKNRIDEFIKNCHFNGWIINKIDVENRINIYEKAEEKIDLK</sequence>
<keyword evidence="4" id="KW-0720">Serine protease</keyword>
<name>A0A858U4P9_9MOLU</name>
<dbReference type="GO" id="GO:0004252">
    <property type="term" value="F:serine-type endopeptidase activity"/>
    <property type="evidence" value="ECO:0007669"/>
    <property type="project" value="InterPro"/>
</dbReference>
<evidence type="ECO:0000256" key="3">
    <source>
        <dbReference type="ARBA" id="ARBA00022801"/>
    </source>
</evidence>
<keyword evidence="2" id="KW-0645">Protease</keyword>
<dbReference type="SUPFAM" id="SSF52743">
    <property type="entry name" value="Subtilisin-like"/>
    <property type="match status" value="1"/>
</dbReference>
<dbReference type="RefSeq" id="WP_169580200.1">
    <property type="nucleotide sequence ID" value="NZ_CP051480.1"/>
</dbReference>
<proteinExistence type="inferred from homology"/>
<dbReference type="PANTHER" id="PTHR43806">
    <property type="entry name" value="PEPTIDASE S8"/>
    <property type="match status" value="1"/>
</dbReference>
<gene>
    <name evidence="6" type="ORF">HGG64_01470</name>
</gene>
<comment type="similarity">
    <text evidence="1">Belongs to the peptidase S8 family.</text>
</comment>
<evidence type="ECO:0000256" key="4">
    <source>
        <dbReference type="ARBA" id="ARBA00022825"/>
    </source>
</evidence>
<reference evidence="6 7" key="1">
    <citation type="submission" date="2020-04" db="EMBL/GenBank/DDBJ databases">
        <title>Novel Mycoplasma species detected in Phocoena phocoena (harbor porpoise) from the USA.</title>
        <authorList>
            <person name="Volokhov D.V."/>
        </authorList>
    </citation>
    <scope>NUCLEOTIDE SEQUENCE [LARGE SCALE GENOMIC DNA]</scope>
    <source>
        <strain evidence="6 7">C264-NAS</strain>
    </source>
</reference>
<dbReference type="InterPro" id="IPR034074">
    <property type="entry name" value="Y4bN_pept_dom"/>
</dbReference>
<dbReference type="InterPro" id="IPR036852">
    <property type="entry name" value="Peptidase_S8/S53_dom_sf"/>
</dbReference>
<dbReference type="PANTHER" id="PTHR43806:SF11">
    <property type="entry name" value="CEREVISIN-RELATED"/>
    <property type="match status" value="1"/>
</dbReference>
<dbReference type="EMBL" id="CP051480">
    <property type="protein sequence ID" value="QJG66377.1"/>
    <property type="molecule type" value="Genomic_DNA"/>
</dbReference>
<dbReference type="Proteomes" id="UP000501728">
    <property type="component" value="Chromosome"/>
</dbReference>
<dbReference type="KEGG" id="mphn:HGG64_01470"/>
<dbReference type="GO" id="GO:0006508">
    <property type="term" value="P:proteolysis"/>
    <property type="evidence" value="ECO:0007669"/>
    <property type="project" value="UniProtKB-KW"/>
</dbReference>
<dbReference type="CDD" id="cd04847">
    <property type="entry name" value="Peptidases_S8_Subtilisin_like_2"/>
    <property type="match status" value="1"/>
</dbReference>
<evidence type="ECO:0000313" key="6">
    <source>
        <dbReference type="EMBL" id="QJG66377.1"/>
    </source>
</evidence>
<evidence type="ECO:0000256" key="2">
    <source>
        <dbReference type="ARBA" id="ARBA00022670"/>
    </source>
</evidence>
<dbReference type="InterPro" id="IPR050131">
    <property type="entry name" value="Peptidase_S8_subtilisin-like"/>
</dbReference>
<dbReference type="Gene3D" id="3.40.50.200">
    <property type="entry name" value="Peptidase S8/S53 domain"/>
    <property type="match status" value="1"/>
</dbReference>
<dbReference type="Pfam" id="PF00082">
    <property type="entry name" value="Peptidase_S8"/>
    <property type="match status" value="1"/>
</dbReference>
<protein>
    <submittedName>
        <fullName evidence="6">S8 family peptidase</fullName>
    </submittedName>
</protein>
<accession>A0A858U4P9</accession>
<evidence type="ECO:0000313" key="7">
    <source>
        <dbReference type="Proteomes" id="UP000501728"/>
    </source>
</evidence>
<dbReference type="InterPro" id="IPR000209">
    <property type="entry name" value="Peptidase_S8/S53_dom"/>
</dbReference>
<keyword evidence="7" id="KW-1185">Reference proteome</keyword>